<keyword evidence="1" id="KW-1133">Transmembrane helix</keyword>
<keyword evidence="1" id="KW-0472">Membrane</keyword>
<organism evidence="2 3">
    <name type="scientific">Paramecium pentaurelia</name>
    <dbReference type="NCBI Taxonomy" id="43138"/>
    <lineage>
        <taxon>Eukaryota</taxon>
        <taxon>Sar</taxon>
        <taxon>Alveolata</taxon>
        <taxon>Ciliophora</taxon>
        <taxon>Intramacronucleata</taxon>
        <taxon>Oligohymenophorea</taxon>
        <taxon>Peniculida</taxon>
        <taxon>Parameciidae</taxon>
        <taxon>Paramecium</taxon>
    </lineage>
</organism>
<protein>
    <submittedName>
        <fullName evidence="2">Uncharacterized protein</fullName>
    </submittedName>
</protein>
<evidence type="ECO:0000313" key="3">
    <source>
        <dbReference type="Proteomes" id="UP000689195"/>
    </source>
</evidence>
<proteinExistence type="predicted"/>
<gene>
    <name evidence="2" type="ORF">PPENT_87.1.T1070016</name>
</gene>
<feature type="transmembrane region" description="Helical" evidence="1">
    <location>
        <begin position="138"/>
        <end position="157"/>
    </location>
</feature>
<name>A0A8S1X211_9CILI</name>
<feature type="transmembrane region" description="Helical" evidence="1">
    <location>
        <begin position="110"/>
        <end position="132"/>
    </location>
</feature>
<sequence length="171" mass="20016">MINYVKIVVESLNTIFDTLLPFNQNQQSNCLSWLVLIIFSFIADNFGRKLSSSISVEALLVKFDMNQQMLTIVLFFLSFRDMPIITVHYSFINELSQSNFREVQNVGVKVFFLICKFAIIALAYFITFWKWLEITVAIPYFLQIIGSLLIFESSYFYKQDQENMTSPFPYS</sequence>
<dbReference type="OrthoDB" id="290260at2759"/>
<evidence type="ECO:0000313" key="2">
    <source>
        <dbReference type="EMBL" id="CAD8194499.1"/>
    </source>
</evidence>
<keyword evidence="1" id="KW-0812">Transmembrane</keyword>
<comment type="caution">
    <text evidence="2">The sequence shown here is derived from an EMBL/GenBank/DDBJ whole genome shotgun (WGS) entry which is preliminary data.</text>
</comment>
<reference evidence="2" key="1">
    <citation type="submission" date="2021-01" db="EMBL/GenBank/DDBJ databases">
        <authorList>
            <consortium name="Genoscope - CEA"/>
            <person name="William W."/>
        </authorList>
    </citation>
    <scope>NUCLEOTIDE SEQUENCE</scope>
</reference>
<dbReference type="Proteomes" id="UP000689195">
    <property type="component" value="Unassembled WGS sequence"/>
</dbReference>
<dbReference type="EMBL" id="CAJJDO010000107">
    <property type="protein sequence ID" value="CAD8194499.1"/>
    <property type="molecule type" value="Genomic_DNA"/>
</dbReference>
<keyword evidence="3" id="KW-1185">Reference proteome</keyword>
<dbReference type="AlphaFoldDB" id="A0A8S1X211"/>
<evidence type="ECO:0000256" key="1">
    <source>
        <dbReference type="SAM" id="Phobius"/>
    </source>
</evidence>
<accession>A0A8S1X211</accession>